<name>A0A8S9IDF3_BRACR</name>
<accession>A0A8S9IDF3</accession>
<protein>
    <submittedName>
        <fullName evidence="1">Uncharacterized protein</fullName>
    </submittedName>
</protein>
<evidence type="ECO:0000313" key="1">
    <source>
        <dbReference type="EMBL" id="KAF2567242.1"/>
    </source>
</evidence>
<sequence length="75" mass="8569">MELAELPAPEVTRFIIFLAEVRAERPSLRRSEDRNTAVKTTASVFDRRVLLKLVQDLKCKRKRQRSIAKSACGVV</sequence>
<dbReference type="AlphaFoldDB" id="A0A8S9IDF3"/>
<evidence type="ECO:0000313" key="2">
    <source>
        <dbReference type="Proteomes" id="UP000712281"/>
    </source>
</evidence>
<gene>
    <name evidence="1" type="ORF">F2Q68_00024812</name>
</gene>
<comment type="caution">
    <text evidence="1">The sequence shown here is derived from an EMBL/GenBank/DDBJ whole genome shotgun (WGS) entry which is preliminary data.</text>
</comment>
<organism evidence="1 2">
    <name type="scientific">Brassica cretica</name>
    <name type="common">Mustard</name>
    <dbReference type="NCBI Taxonomy" id="69181"/>
    <lineage>
        <taxon>Eukaryota</taxon>
        <taxon>Viridiplantae</taxon>
        <taxon>Streptophyta</taxon>
        <taxon>Embryophyta</taxon>
        <taxon>Tracheophyta</taxon>
        <taxon>Spermatophyta</taxon>
        <taxon>Magnoliopsida</taxon>
        <taxon>eudicotyledons</taxon>
        <taxon>Gunneridae</taxon>
        <taxon>Pentapetalae</taxon>
        <taxon>rosids</taxon>
        <taxon>malvids</taxon>
        <taxon>Brassicales</taxon>
        <taxon>Brassicaceae</taxon>
        <taxon>Brassiceae</taxon>
        <taxon>Brassica</taxon>
    </lineage>
</organism>
<dbReference type="Proteomes" id="UP000712281">
    <property type="component" value="Unassembled WGS sequence"/>
</dbReference>
<proteinExistence type="predicted"/>
<reference evidence="1" key="1">
    <citation type="submission" date="2019-12" db="EMBL/GenBank/DDBJ databases">
        <title>Genome sequencing and annotation of Brassica cretica.</title>
        <authorList>
            <person name="Studholme D.J."/>
            <person name="Sarris P.F."/>
        </authorList>
    </citation>
    <scope>NUCLEOTIDE SEQUENCE</scope>
    <source>
        <strain evidence="1">PFS-001/15</strain>
        <tissue evidence="1">Leaf</tissue>
    </source>
</reference>
<dbReference type="EMBL" id="QGKW02001911">
    <property type="protein sequence ID" value="KAF2567242.1"/>
    <property type="molecule type" value="Genomic_DNA"/>
</dbReference>